<comment type="caution">
    <text evidence="2">The sequence shown here is derived from an EMBL/GenBank/DDBJ whole genome shotgun (WGS) entry which is preliminary data.</text>
</comment>
<organism evidence="2 3">
    <name type="scientific">Clostridium celatum DSM 1785</name>
    <dbReference type="NCBI Taxonomy" id="545697"/>
    <lineage>
        <taxon>Bacteria</taxon>
        <taxon>Bacillati</taxon>
        <taxon>Bacillota</taxon>
        <taxon>Clostridia</taxon>
        <taxon>Eubacteriales</taxon>
        <taxon>Clostridiaceae</taxon>
        <taxon>Clostridium</taxon>
    </lineage>
</organism>
<dbReference type="eggNOG" id="COG0561">
    <property type="taxonomic scope" value="Bacteria"/>
</dbReference>
<evidence type="ECO:0000313" key="2">
    <source>
        <dbReference type="EMBL" id="EKY22730.1"/>
    </source>
</evidence>
<name>L1Q4U0_9CLOT</name>
<keyword evidence="1" id="KW-1133">Transmembrane helix</keyword>
<sequence length="319" mass="36336">MIVMAFDKVKQGRILIEVRVLNLEKLLNILWSRGIKVYKAKKKNVATMILEIDYLKYIEVEEIVNKLGGSITLVKSKGFIFFLGSLKKRLSLGIGCVLFLGILYYLSTYIWAVQIDTQKNIPPFVIRQELMQIGIKPGIAKKSIDVKEIEKKLENINSEILWVRVRIEGSTLKVVLEEKINPPKIEESEYGNLVAKMDGEITKIYTFSGRAVVTKGQNVKAGDVLIEGMDGNEELKYILPARGVVVAKTLYEKMINVKLTGTTLERSGNKDSDVYISVFGKRIYLKKAIKGFEHYDKIENSGKYLTRCYIMKELKKKLI</sequence>
<dbReference type="PATRIC" id="fig|545697.3.peg.3030"/>
<accession>L1Q4U0</accession>
<dbReference type="AlphaFoldDB" id="L1Q4U0"/>
<reference evidence="2 3" key="1">
    <citation type="submission" date="2012-05" db="EMBL/GenBank/DDBJ databases">
        <authorList>
            <person name="Weinstock G."/>
            <person name="Sodergren E."/>
            <person name="Lobos E.A."/>
            <person name="Fulton L."/>
            <person name="Fulton R."/>
            <person name="Courtney L."/>
            <person name="Fronick C."/>
            <person name="O'Laughlin M."/>
            <person name="Godfrey J."/>
            <person name="Wilson R.M."/>
            <person name="Miner T."/>
            <person name="Farmer C."/>
            <person name="Delehaunty K."/>
            <person name="Cordes M."/>
            <person name="Minx P."/>
            <person name="Tomlinson C."/>
            <person name="Chen J."/>
            <person name="Wollam A."/>
            <person name="Pepin K.H."/>
            <person name="Bhonagiri V."/>
            <person name="Zhang X."/>
            <person name="Suruliraj S."/>
            <person name="Warren W."/>
            <person name="Mitreva M."/>
            <person name="Mardis E.R."/>
            <person name="Wilson R.K."/>
        </authorList>
    </citation>
    <scope>NUCLEOTIDE SEQUENCE [LARGE SCALE GENOMIC DNA]</scope>
    <source>
        <strain evidence="2 3">DSM 1785</strain>
    </source>
</reference>
<gene>
    <name evidence="2" type="ORF">HMPREF0216_03094</name>
</gene>
<evidence type="ECO:0000256" key="1">
    <source>
        <dbReference type="SAM" id="Phobius"/>
    </source>
</evidence>
<feature type="transmembrane region" description="Helical" evidence="1">
    <location>
        <begin position="90"/>
        <end position="112"/>
    </location>
</feature>
<keyword evidence="3" id="KW-1185">Reference proteome</keyword>
<keyword evidence="1" id="KW-0812">Transmembrane</keyword>
<evidence type="ECO:0000313" key="3">
    <source>
        <dbReference type="Proteomes" id="UP000010420"/>
    </source>
</evidence>
<dbReference type="NCBIfam" id="TIGR02876">
    <property type="entry name" value="spore_yqfD"/>
    <property type="match status" value="1"/>
</dbReference>
<dbReference type="InterPro" id="IPR010690">
    <property type="entry name" value="YqfD"/>
</dbReference>
<dbReference type="Pfam" id="PF06898">
    <property type="entry name" value="YqfD"/>
    <property type="match status" value="1"/>
</dbReference>
<keyword evidence="1" id="KW-0472">Membrane</keyword>
<dbReference type="EMBL" id="AMEZ01000120">
    <property type="protein sequence ID" value="EKY22730.1"/>
    <property type="molecule type" value="Genomic_DNA"/>
</dbReference>
<proteinExistence type="predicted"/>
<dbReference type="STRING" id="545697.HMPREF0216_03094"/>
<dbReference type="HOGENOM" id="CLU_050521_1_0_9"/>
<dbReference type="Proteomes" id="UP000010420">
    <property type="component" value="Unassembled WGS sequence"/>
</dbReference>
<protein>
    <submittedName>
        <fullName evidence="2">Sporulation protein YqfD</fullName>
    </submittedName>
</protein>